<dbReference type="InterPro" id="IPR036388">
    <property type="entry name" value="WH-like_DNA-bd_sf"/>
</dbReference>
<sequence>MVLDSPTNERQLIEQFLETLRGLPEVHAHLGSWESVAAADERRHDARIDLHVAGKSFTLLIEAKKSVYPRDVREVLWQFRDFGRSQPVTGGDNEALPLLVAESISPGAKDLLRTERMGYYDSGGSLFLPAHGAYLYIDRPPPKTLAKSVRSLFSGRRAQVLHALLVQHQDWFGVKELAEQAQVSPATASQVLTELERFDWLATRGQGPSKERHLKEPGAMLDAWAKQLASARAPALRRYYVPAIKADQLLERAGHVFASHQVAYEISHEAAAQRYAPFLSNVSQVRCRLLVGPAADAAIDELGARPVNEGANLTVIEAKSPGELLFRERIGDVWLASPIQVYLDLLGGEGRAKEMAEHLRKDRIGF</sequence>
<comment type="caution">
    <text evidence="1">The sequence shown here is derived from an EMBL/GenBank/DDBJ whole genome shotgun (WGS) entry which is preliminary data.</text>
</comment>
<name>A0AAW3EVU0_BURGA</name>
<evidence type="ECO:0000313" key="2">
    <source>
        <dbReference type="Proteomes" id="UP000029590"/>
    </source>
</evidence>
<dbReference type="Proteomes" id="UP000029590">
    <property type="component" value="Unassembled WGS sequence"/>
</dbReference>
<evidence type="ECO:0000313" key="1">
    <source>
        <dbReference type="EMBL" id="KGC11332.1"/>
    </source>
</evidence>
<accession>A0AAW3EVU0</accession>
<proteinExistence type="predicted"/>
<dbReference type="EMBL" id="JPGG01000017">
    <property type="protein sequence ID" value="KGC11332.1"/>
    <property type="molecule type" value="Genomic_DNA"/>
</dbReference>
<dbReference type="Gene3D" id="1.10.10.10">
    <property type="entry name" value="Winged helix-like DNA-binding domain superfamily/Winged helix DNA-binding domain"/>
    <property type="match status" value="1"/>
</dbReference>
<dbReference type="InterPro" id="IPR036390">
    <property type="entry name" value="WH_DNA-bd_sf"/>
</dbReference>
<dbReference type="AlphaFoldDB" id="A0AAW3EVU0"/>
<reference evidence="1 2" key="1">
    <citation type="submission" date="2014-04" db="EMBL/GenBank/DDBJ databases">
        <authorList>
            <person name="Bishop-Lilly K.A."/>
            <person name="Broomall S.M."/>
            <person name="Chain P.S."/>
            <person name="Chertkov O."/>
            <person name="Coyne S.R."/>
            <person name="Daligault H.E."/>
            <person name="Davenport K.W."/>
            <person name="Erkkila T."/>
            <person name="Frey K.G."/>
            <person name="Gibbons H.S."/>
            <person name="Gu W."/>
            <person name="Jaissle J."/>
            <person name="Johnson S.L."/>
            <person name="Koroleva G.I."/>
            <person name="Ladner J.T."/>
            <person name="Lo C.-C."/>
            <person name="Minogue T.D."/>
            <person name="Munk C."/>
            <person name="Palacios G.F."/>
            <person name="Redden C.L."/>
            <person name="Rosenzweig C.N."/>
            <person name="Scholz M.B."/>
            <person name="Teshima H."/>
            <person name="Xu Y."/>
        </authorList>
    </citation>
    <scope>NUCLEOTIDE SEQUENCE [LARGE SCALE GENOMIC DNA]</scope>
    <source>
        <strain evidence="2">gladioli</strain>
    </source>
</reference>
<gene>
    <name evidence="1" type="ORF">DM48_7723</name>
</gene>
<dbReference type="SUPFAM" id="SSF46785">
    <property type="entry name" value="Winged helix' DNA-binding domain"/>
    <property type="match status" value="1"/>
</dbReference>
<dbReference type="RefSeq" id="WP_036051010.1">
    <property type="nucleotide sequence ID" value="NZ_CADFAJ010000022.1"/>
</dbReference>
<organism evidence="1 2">
    <name type="scientific">Burkholderia gladioli</name>
    <name type="common">Pseudomonas marginata</name>
    <name type="synonym">Phytomonas marginata</name>
    <dbReference type="NCBI Taxonomy" id="28095"/>
    <lineage>
        <taxon>Bacteria</taxon>
        <taxon>Pseudomonadati</taxon>
        <taxon>Pseudomonadota</taxon>
        <taxon>Betaproteobacteria</taxon>
        <taxon>Burkholderiales</taxon>
        <taxon>Burkholderiaceae</taxon>
        <taxon>Burkholderia</taxon>
    </lineage>
</organism>
<protein>
    <submittedName>
        <fullName evidence="1">Uncharacterized protein</fullName>
    </submittedName>
</protein>